<dbReference type="KEGG" id="dfa:DFA_03428"/>
<evidence type="ECO:0000313" key="1">
    <source>
        <dbReference type="EMBL" id="EGG25180.1"/>
    </source>
</evidence>
<accession>F4PHJ6</accession>
<proteinExistence type="predicted"/>
<sequence>MGLQGHCTCMPCWTDPLSAVNFRLCDGSGVVESQAPQYLYSILIDQSSNWNVTVYDYNQLEPVNQFVVPFKYQSLIGILDFNATSQQFLVLYLNDKNVANTIGSFDINKKQLTKIKALPLQSNCFIDTIPMGYDESKEMIITAVTNLENNTVTLMEWKFPEKQEIPISFNDQYAFDNSSFPTGAYNLHSSTYYTHFVDQDTQLHRILTYNTTTNQYVDYILSTWIPSSTISSTVFLISPTQQQGGEAPQLYGITQVGQQLTLLQIELDDSNNSGQFKSLLQINNPYPPQSIPYVLSSSDSNYLTLFTSTNNVTTTLTTINLSNLQYKSIQSNNNFPYNSWFLYSF</sequence>
<dbReference type="AlphaFoldDB" id="F4PHJ6"/>
<dbReference type="EMBL" id="GL883006">
    <property type="protein sequence ID" value="EGG25180.1"/>
    <property type="molecule type" value="Genomic_DNA"/>
</dbReference>
<protein>
    <submittedName>
        <fullName evidence="1">Uncharacterized protein</fullName>
    </submittedName>
</protein>
<dbReference type="OrthoDB" id="10583100at2759"/>
<keyword evidence="2" id="KW-1185">Reference proteome</keyword>
<organism evidence="1 2">
    <name type="scientific">Cavenderia fasciculata</name>
    <name type="common">Slime mold</name>
    <name type="synonym">Dictyostelium fasciculatum</name>
    <dbReference type="NCBI Taxonomy" id="261658"/>
    <lineage>
        <taxon>Eukaryota</taxon>
        <taxon>Amoebozoa</taxon>
        <taxon>Evosea</taxon>
        <taxon>Eumycetozoa</taxon>
        <taxon>Dictyostelia</taxon>
        <taxon>Acytosteliales</taxon>
        <taxon>Cavenderiaceae</taxon>
        <taxon>Cavenderia</taxon>
    </lineage>
</organism>
<dbReference type="Proteomes" id="UP000007797">
    <property type="component" value="Unassembled WGS sequence"/>
</dbReference>
<gene>
    <name evidence="1" type="ORF">DFA_03428</name>
</gene>
<dbReference type="GeneID" id="14877338"/>
<reference evidence="2" key="1">
    <citation type="journal article" date="2011" name="Genome Res.">
        <title>Phylogeny-wide analysis of social amoeba genomes highlights ancient origins for complex intercellular communication.</title>
        <authorList>
            <person name="Heidel A.J."/>
            <person name="Lawal H.M."/>
            <person name="Felder M."/>
            <person name="Schilde C."/>
            <person name="Helps N.R."/>
            <person name="Tunggal B."/>
            <person name="Rivero F."/>
            <person name="John U."/>
            <person name="Schleicher M."/>
            <person name="Eichinger L."/>
            <person name="Platzer M."/>
            <person name="Noegel A.A."/>
            <person name="Schaap P."/>
            <person name="Gloeckner G."/>
        </authorList>
    </citation>
    <scope>NUCLEOTIDE SEQUENCE [LARGE SCALE GENOMIC DNA]</scope>
    <source>
        <strain evidence="2">SH3</strain>
    </source>
</reference>
<dbReference type="RefSeq" id="XP_004363031.1">
    <property type="nucleotide sequence ID" value="XM_004362974.1"/>
</dbReference>
<name>F4PHJ6_CACFS</name>
<dbReference type="OMA" id="YDESKEM"/>
<evidence type="ECO:0000313" key="2">
    <source>
        <dbReference type="Proteomes" id="UP000007797"/>
    </source>
</evidence>